<protein>
    <submittedName>
        <fullName evidence="1">Uncharacterized protein</fullName>
    </submittedName>
</protein>
<evidence type="ECO:0000313" key="1">
    <source>
        <dbReference type="EMBL" id="MDH1334086.1"/>
    </source>
</evidence>
<gene>
    <name evidence="1" type="ORF">N5D63_08015</name>
</gene>
<dbReference type="AlphaFoldDB" id="A0AA42Q1H2"/>
<sequence length="190" mass="20928">MTIYLQFDSEAVSRQVLAAYIGSDGAWPGYIDGAAIDVVGRIYRPTGAVIDTPDGPAPAMALIPGWHINLSAPIEDLTQFEIEAPGLPARVFAGSNETEAPRVPAEVARWQAKLALMHQVDGLGVSLWDRLQQLRESLTDTEQKTMLDAAMNEVLNWKRYSPTVLWAAEQLGLTAQQVDERFIYAYALEL</sequence>
<dbReference type="Proteomes" id="UP001161065">
    <property type="component" value="Unassembled WGS sequence"/>
</dbReference>
<organism evidence="1 2">
    <name type="scientific">Comamonas thiooxydans</name>
    <dbReference type="NCBI Taxonomy" id="363952"/>
    <lineage>
        <taxon>Bacteria</taxon>
        <taxon>Pseudomonadati</taxon>
        <taxon>Pseudomonadota</taxon>
        <taxon>Betaproteobacteria</taxon>
        <taxon>Burkholderiales</taxon>
        <taxon>Comamonadaceae</taxon>
        <taxon>Comamonas</taxon>
    </lineage>
</organism>
<evidence type="ECO:0000313" key="2">
    <source>
        <dbReference type="Proteomes" id="UP001161065"/>
    </source>
</evidence>
<dbReference type="EMBL" id="JAOCEK010000004">
    <property type="protein sequence ID" value="MDH1334086.1"/>
    <property type="molecule type" value="Genomic_DNA"/>
</dbReference>
<proteinExistence type="predicted"/>
<dbReference type="RefSeq" id="WP_280007789.1">
    <property type="nucleotide sequence ID" value="NZ_JAOCEK010000004.1"/>
</dbReference>
<name>A0AA42Q1H2_9BURK</name>
<reference evidence="1" key="1">
    <citation type="submission" date="2022-09" db="EMBL/GenBank/DDBJ databases">
        <title>Intensive care unit water sources are persistently colonized with multi-drug resistant bacteria and are the site of extensive horizontal gene transfer of antibiotic resistance genes.</title>
        <authorList>
            <person name="Diorio-Toth L."/>
        </authorList>
    </citation>
    <scope>NUCLEOTIDE SEQUENCE</scope>
    <source>
        <strain evidence="1">GD03832</strain>
    </source>
</reference>
<accession>A0AA42Q1H2</accession>
<comment type="caution">
    <text evidence="1">The sequence shown here is derived from an EMBL/GenBank/DDBJ whole genome shotgun (WGS) entry which is preliminary data.</text>
</comment>